<name>A0A1G7PG79_9BACL</name>
<accession>A0A1G7PG79</accession>
<dbReference type="InterPro" id="IPR022742">
    <property type="entry name" value="Hydrolase_4"/>
</dbReference>
<organism evidence="2 3">
    <name type="scientific">Fontibacillus panacisegetis</name>
    <dbReference type="NCBI Taxonomy" id="670482"/>
    <lineage>
        <taxon>Bacteria</taxon>
        <taxon>Bacillati</taxon>
        <taxon>Bacillota</taxon>
        <taxon>Bacilli</taxon>
        <taxon>Bacillales</taxon>
        <taxon>Paenibacillaceae</taxon>
        <taxon>Fontibacillus</taxon>
    </lineage>
</organism>
<dbReference type="SUPFAM" id="SSF53474">
    <property type="entry name" value="alpha/beta-Hydrolases"/>
    <property type="match status" value="1"/>
</dbReference>
<protein>
    <submittedName>
        <fullName evidence="2">Lysophospholipase, alpha-beta hydrolase superfamily</fullName>
    </submittedName>
</protein>
<proteinExistence type="predicted"/>
<dbReference type="STRING" id="670482.SAMN04488542_11888"/>
<dbReference type="InterPro" id="IPR051044">
    <property type="entry name" value="MAG_DAG_Lipase"/>
</dbReference>
<dbReference type="Gene3D" id="3.40.50.1820">
    <property type="entry name" value="alpha/beta hydrolase"/>
    <property type="match status" value="1"/>
</dbReference>
<evidence type="ECO:0000313" key="2">
    <source>
        <dbReference type="EMBL" id="SDF85134.1"/>
    </source>
</evidence>
<feature type="domain" description="Serine aminopeptidase S33" evidence="1">
    <location>
        <begin position="31"/>
        <end position="291"/>
    </location>
</feature>
<evidence type="ECO:0000313" key="3">
    <source>
        <dbReference type="Proteomes" id="UP000198972"/>
    </source>
</evidence>
<sequence length="309" mass="35543">MQELTFTFQNDSGHHVFVYHWYPSDDSLPLRGIVQIAHGMTETAKRYERFAEFLIQSGYIVYANDHRGHGKTAGSQEELGWPGKDGLNGMVRDVITLGEMIHDKHSELPLFLMGHSMGSFLTQKVMYSRPELYTGFILSGTNGPRPLLSIGEGIARLQIRLQGEEHRSLLLNAITFGNFNKRFLPVHTPFDWLSRDQEEVDKYVKDPHCGFLCSAGFFQQFFSLLQEIHRPYKMRQIPKDKPVYVFSGASDPVGLYGDGVRRLILRYEQLGLCDVEIKLYPDGRHEMLNEINRDEVTLDAINWLERHLP</sequence>
<keyword evidence="2" id="KW-0378">Hydrolase</keyword>
<dbReference type="RefSeq" id="WP_091232388.1">
    <property type="nucleotide sequence ID" value="NZ_FNBG01000018.1"/>
</dbReference>
<dbReference type="InterPro" id="IPR029058">
    <property type="entry name" value="AB_hydrolase_fold"/>
</dbReference>
<gene>
    <name evidence="2" type="ORF">SAMN04488542_11888</name>
</gene>
<dbReference type="Proteomes" id="UP000198972">
    <property type="component" value="Unassembled WGS sequence"/>
</dbReference>
<dbReference type="OrthoDB" id="9806902at2"/>
<evidence type="ECO:0000259" key="1">
    <source>
        <dbReference type="Pfam" id="PF12146"/>
    </source>
</evidence>
<reference evidence="2 3" key="1">
    <citation type="submission" date="2016-10" db="EMBL/GenBank/DDBJ databases">
        <authorList>
            <person name="de Groot N.N."/>
        </authorList>
    </citation>
    <scope>NUCLEOTIDE SEQUENCE [LARGE SCALE GENOMIC DNA]</scope>
    <source>
        <strain evidence="2 3">DSM 28129</strain>
    </source>
</reference>
<dbReference type="AlphaFoldDB" id="A0A1G7PG79"/>
<dbReference type="EMBL" id="FNBG01000018">
    <property type="protein sequence ID" value="SDF85134.1"/>
    <property type="molecule type" value="Genomic_DNA"/>
</dbReference>
<keyword evidence="3" id="KW-1185">Reference proteome</keyword>
<dbReference type="PANTHER" id="PTHR11614">
    <property type="entry name" value="PHOSPHOLIPASE-RELATED"/>
    <property type="match status" value="1"/>
</dbReference>
<dbReference type="Pfam" id="PF12146">
    <property type="entry name" value="Hydrolase_4"/>
    <property type="match status" value="1"/>
</dbReference>
<dbReference type="GO" id="GO:0016787">
    <property type="term" value="F:hydrolase activity"/>
    <property type="evidence" value="ECO:0007669"/>
    <property type="project" value="UniProtKB-KW"/>
</dbReference>